<reference evidence="1 2" key="1">
    <citation type="submission" date="2019-02" db="EMBL/GenBank/DDBJ databases">
        <title>Deep-cultivation of Planctomycetes and their phenomic and genomic characterization uncovers novel biology.</title>
        <authorList>
            <person name="Wiegand S."/>
            <person name="Jogler M."/>
            <person name="Boedeker C."/>
            <person name="Pinto D."/>
            <person name="Vollmers J."/>
            <person name="Rivas-Marin E."/>
            <person name="Kohn T."/>
            <person name="Peeters S.H."/>
            <person name="Heuer A."/>
            <person name="Rast P."/>
            <person name="Oberbeckmann S."/>
            <person name="Bunk B."/>
            <person name="Jeske O."/>
            <person name="Meyerdierks A."/>
            <person name="Storesund J.E."/>
            <person name="Kallscheuer N."/>
            <person name="Luecker S."/>
            <person name="Lage O.M."/>
            <person name="Pohl T."/>
            <person name="Merkel B.J."/>
            <person name="Hornburger P."/>
            <person name="Mueller R.-W."/>
            <person name="Bruemmer F."/>
            <person name="Labrenz M."/>
            <person name="Spormann A.M."/>
            <person name="Op den Camp H."/>
            <person name="Overmann J."/>
            <person name="Amann R."/>
            <person name="Jetten M.S.M."/>
            <person name="Mascher T."/>
            <person name="Medema M.H."/>
            <person name="Devos D.P."/>
            <person name="Kaster A.-K."/>
            <person name="Ovreas L."/>
            <person name="Rohde M."/>
            <person name="Galperin M.Y."/>
            <person name="Jogler C."/>
        </authorList>
    </citation>
    <scope>NUCLEOTIDE SEQUENCE [LARGE SCALE GENOMIC DNA]</scope>
    <source>
        <strain evidence="1 2">SV_7m_r</strain>
    </source>
</reference>
<gene>
    <name evidence="1" type="ORF">SV7mr_27320</name>
</gene>
<accession>A0A517SVQ7</accession>
<name>A0A517SVQ7_9BACT</name>
<dbReference type="EMBL" id="CP036272">
    <property type="protein sequence ID" value="QDT60214.1"/>
    <property type="molecule type" value="Genomic_DNA"/>
</dbReference>
<dbReference type="Proteomes" id="UP000315003">
    <property type="component" value="Chromosome"/>
</dbReference>
<organism evidence="1 2">
    <name type="scientific">Stieleria bergensis</name>
    <dbReference type="NCBI Taxonomy" id="2528025"/>
    <lineage>
        <taxon>Bacteria</taxon>
        <taxon>Pseudomonadati</taxon>
        <taxon>Planctomycetota</taxon>
        <taxon>Planctomycetia</taxon>
        <taxon>Pirellulales</taxon>
        <taxon>Pirellulaceae</taxon>
        <taxon>Stieleria</taxon>
    </lineage>
</organism>
<protein>
    <submittedName>
        <fullName evidence="1">Uncharacterized protein</fullName>
    </submittedName>
</protein>
<evidence type="ECO:0000313" key="1">
    <source>
        <dbReference type="EMBL" id="QDT60214.1"/>
    </source>
</evidence>
<evidence type="ECO:0000313" key="2">
    <source>
        <dbReference type="Proteomes" id="UP000315003"/>
    </source>
</evidence>
<proteinExistence type="predicted"/>
<sequence>MWSIKRPQRLGLVQKKKEFARPYQVGAVRDHTDSRAADELPTDFAEGSPTACLATVKISLSQGFKQQNSR</sequence>
<keyword evidence="2" id="KW-1185">Reference proteome</keyword>
<dbReference type="AlphaFoldDB" id="A0A517SVQ7"/>